<evidence type="ECO:0000313" key="2">
    <source>
        <dbReference type="RefSeq" id="XP_073763793.1"/>
    </source>
</evidence>
<gene>
    <name evidence="2" type="primary">LOC101882941</name>
</gene>
<keyword evidence="1" id="KW-1185">Reference proteome</keyword>
<protein>
    <submittedName>
        <fullName evidence="2">Adhesion G protein-coupled receptor L3-like isoform X42</fullName>
    </submittedName>
</protein>
<dbReference type="Proteomes" id="UP000000437">
    <property type="component" value="Chromosome 7"/>
</dbReference>
<accession>A0AC58G237</accession>
<dbReference type="RefSeq" id="XP_073763793.1">
    <property type="nucleotide sequence ID" value="XM_073907692.1"/>
</dbReference>
<sequence length="1454" mass="161957">MGILQVLLLASLLETATLAFSRAPVPMAVVRRELSCESYPIELRCPGTDVIMIESANYGRTDDKICDADPAQMENTRCYLPDAYKIMSQRCNNRTQCAVVAGPDAFPDPCPGTYKYLEVQYECVPYIFLCPGLLRGVYQSEHLFESDHQSGAWCKDPLQASDKIYYMPWAPYRTDTLTEYSSKEDFVAGRPTTTYKLPHRVDGTGFVVYDGALFFNKERTRNIVKFDLRTRIKSGEAIIASANYHDTSPYRWGGKSDIDLAVDENGLWVIYATEQNNGRIVISQLNPYTLRVEGTWDTAYDKRSASNAFMICGILYVVRSVYEDDDSEATGNKIDYIYNTELSKDGYLDILFPNAYQYIAAVDYNPRDNLLYVWNNYHVVKYSLDFGVLDNRLESSSSGIVLMDTTTTRTTTRPIISTTTSTTSTTSSTSTSSTSSTTKPPSTTPAPPPRSTTAERQPAPPADASIRSHPSSVLPNIAVEFCSSVSDSGLSWPKTRQGVTARLPCPPGTIGTAVFTCQGPEGLWDQQGPDLSNCTSTWVNIINQKIRAGEPAAIISRELSEQTKGHLHAGDVTYSVRALGHLIDLLDVQLRNLTPGGKDSAARSLNKLQKRERSCRYFVQAMVETVNNLLQPQARAAWMELSSGEQLRAATILLDTVEQGAFVLADNLLKTDVVQENTENIQLEVARMSTDGNLPDLKFPQTGGQGNAIHLSANTLKQHGRNGEIRMAFVLYKHLGSYLSTENASVKFSSETLNTNYSVIVNSPIITAAINKDSNKVYLSDPVIFTVRHIQQSEENFNPNCSFWSYSKRSMTGFWSTQDCRLLGTNRTHTTCSCTHLTNFAVLMAHVDVKTADPVHDLLLDVITWVGILLSLLCLLVCIFTFCFFRGLQSDRNTIHKNLCISLFIAETLFLTGINRADQPIACAVFAALLHFFFLSAFTWMFLEGVQLYILLVEVFESEHSRRRYFYLAGYGIPALIVAVSAAVDYRSYGTDRVCWLRLDTYFIWSFIGPATLIIMLNVIFLGIALYKMFHHTAILKPDSGCLDNIKSWVIGAIALLCLLGLTWAFGLMYVNESTVIMAYLFTIFNSLQGMFIFIFHCVLQKKVRKEYGKCLRTHCYSGKSVESSMGSVKSSSSRGPGRYSSASQSRIRRMWNDTVRKQTESSFMAGDINSSATLNREGILNNARDTSAMDTLPLNGNHGNSYSLASADYMSDCVQIIDRTYNVHKETTLEKRILKELTSNYLPSYLNNHDRAAEHGRNLMNKLVNEVSNGGGVKDSPMLPVNLALGLDDSASFPPEDALGLELIREESNAPLLPPPRHIPTTFSSASSSRRRLPQENSESFFPLLTEEQTEDTPSPQRDSLYTSMPTLPDPERSDTHSLPRSGDTHTLPRTGEPDDVYYKSMPNLGSRNHLHQLHSYYQLGRGSSDGFIVPPKDELSAGEETPQEAAHMVTSL</sequence>
<organism evidence="1 2">
    <name type="scientific">Danio rerio</name>
    <name type="common">Zebrafish</name>
    <name type="synonym">Brachydanio rerio</name>
    <dbReference type="NCBI Taxonomy" id="7955"/>
    <lineage>
        <taxon>Eukaryota</taxon>
        <taxon>Metazoa</taxon>
        <taxon>Chordata</taxon>
        <taxon>Craniata</taxon>
        <taxon>Vertebrata</taxon>
        <taxon>Euteleostomi</taxon>
        <taxon>Actinopterygii</taxon>
        <taxon>Neopterygii</taxon>
        <taxon>Teleostei</taxon>
        <taxon>Ostariophysi</taxon>
        <taxon>Cypriniformes</taxon>
        <taxon>Danionidae</taxon>
        <taxon>Danioninae</taxon>
        <taxon>Danio</taxon>
    </lineage>
</organism>
<evidence type="ECO:0000313" key="1">
    <source>
        <dbReference type="Proteomes" id="UP000000437"/>
    </source>
</evidence>
<proteinExistence type="predicted"/>
<name>A0AC58G237_DANRE</name>
<reference evidence="2" key="1">
    <citation type="submission" date="2025-08" db="UniProtKB">
        <authorList>
            <consortium name="RefSeq"/>
        </authorList>
    </citation>
    <scope>IDENTIFICATION</scope>
    <source>
        <strain evidence="2">Tuebingen</strain>
        <tissue evidence="2">Fibroblasts and whole tissue</tissue>
    </source>
</reference>